<comment type="caution">
    <text evidence="2">The sequence shown here is derived from an EMBL/GenBank/DDBJ whole genome shotgun (WGS) entry which is preliminary data.</text>
</comment>
<sequence>MSLGKIVIYIGVLLIIVGLIMLFVEKTGFRIPGDIVVKKDGFTLYLPIMTSIILSLILTIIINIIVRLLK</sequence>
<protein>
    <submittedName>
        <fullName evidence="2">DUF2905 domain-containing protein</fullName>
    </submittedName>
</protein>
<proteinExistence type="predicted"/>
<keyword evidence="1" id="KW-1133">Transmembrane helix</keyword>
<accession>A0A7V0Q680</accession>
<feature type="transmembrane region" description="Helical" evidence="1">
    <location>
        <begin position="6"/>
        <end position="24"/>
    </location>
</feature>
<dbReference type="PANTHER" id="PTHR36443:SF1">
    <property type="entry name" value="BSR5223 PROTEIN"/>
    <property type="match status" value="1"/>
</dbReference>
<dbReference type="AlphaFoldDB" id="A0A7V0Q680"/>
<dbReference type="Pfam" id="PF11146">
    <property type="entry name" value="DUF2905"/>
    <property type="match status" value="1"/>
</dbReference>
<organism evidence="2">
    <name type="scientific">candidate division WOR-3 bacterium</name>
    <dbReference type="NCBI Taxonomy" id="2052148"/>
    <lineage>
        <taxon>Bacteria</taxon>
        <taxon>Bacteria division WOR-3</taxon>
    </lineage>
</organism>
<keyword evidence="1" id="KW-0472">Membrane</keyword>
<gene>
    <name evidence="2" type="ORF">ENH14_01135</name>
</gene>
<dbReference type="PANTHER" id="PTHR36443">
    <property type="entry name" value="BSR5223 PROTEIN"/>
    <property type="match status" value="1"/>
</dbReference>
<name>A0A7V0Q680_UNCW3</name>
<keyword evidence="1" id="KW-0812">Transmembrane</keyword>
<dbReference type="EMBL" id="DRDR01000050">
    <property type="protein sequence ID" value="HDL60040.1"/>
    <property type="molecule type" value="Genomic_DNA"/>
</dbReference>
<evidence type="ECO:0000256" key="1">
    <source>
        <dbReference type="SAM" id="Phobius"/>
    </source>
</evidence>
<reference evidence="2" key="1">
    <citation type="journal article" date="2020" name="mSystems">
        <title>Genome- and Community-Level Interaction Insights into Carbon Utilization and Element Cycling Functions of Hydrothermarchaeota in Hydrothermal Sediment.</title>
        <authorList>
            <person name="Zhou Z."/>
            <person name="Liu Y."/>
            <person name="Xu W."/>
            <person name="Pan J."/>
            <person name="Luo Z.H."/>
            <person name="Li M."/>
        </authorList>
    </citation>
    <scope>NUCLEOTIDE SEQUENCE [LARGE SCALE GENOMIC DNA]</scope>
    <source>
        <strain evidence="2">HyVt-28</strain>
    </source>
</reference>
<feature type="transmembrane region" description="Helical" evidence="1">
    <location>
        <begin position="44"/>
        <end position="66"/>
    </location>
</feature>
<dbReference type="Proteomes" id="UP000886381">
    <property type="component" value="Unassembled WGS sequence"/>
</dbReference>
<dbReference type="InterPro" id="IPR021320">
    <property type="entry name" value="DUF2905"/>
</dbReference>
<evidence type="ECO:0000313" key="2">
    <source>
        <dbReference type="EMBL" id="HDL60040.1"/>
    </source>
</evidence>